<gene>
    <name evidence="1" type="ORF">OCTVUL_1B002688</name>
</gene>
<name>A0AA36BC06_OCTVU</name>
<accession>A0AA36BC06</accession>
<keyword evidence="2" id="KW-1185">Reference proteome</keyword>
<dbReference type="EMBL" id="OX597825">
    <property type="protein sequence ID" value="CAI9731249.1"/>
    <property type="molecule type" value="Genomic_DNA"/>
</dbReference>
<evidence type="ECO:0000313" key="1">
    <source>
        <dbReference type="EMBL" id="CAI9731249.1"/>
    </source>
</evidence>
<organism evidence="1 2">
    <name type="scientific">Octopus vulgaris</name>
    <name type="common">Common octopus</name>
    <dbReference type="NCBI Taxonomy" id="6645"/>
    <lineage>
        <taxon>Eukaryota</taxon>
        <taxon>Metazoa</taxon>
        <taxon>Spiralia</taxon>
        <taxon>Lophotrochozoa</taxon>
        <taxon>Mollusca</taxon>
        <taxon>Cephalopoda</taxon>
        <taxon>Coleoidea</taxon>
        <taxon>Octopodiformes</taxon>
        <taxon>Octopoda</taxon>
        <taxon>Incirrata</taxon>
        <taxon>Octopodidae</taxon>
        <taxon>Octopus</taxon>
    </lineage>
</organism>
<sequence length="74" mass="7497">MTQRQQTAIYRFEKGDEDYSRLSKPYVPISFVKTISPNFFCLYPGGGVGRSGGCAVVVVCGGTGGSGGGGGGGG</sequence>
<protein>
    <submittedName>
        <fullName evidence="1">Uncharacterized protein</fullName>
    </submittedName>
</protein>
<dbReference type="Proteomes" id="UP001162480">
    <property type="component" value="Chromosome 12"/>
</dbReference>
<reference evidence="1" key="1">
    <citation type="submission" date="2023-08" db="EMBL/GenBank/DDBJ databases">
        <authorList>
            <person name="Alioto T."/>
            <person name="Alioto T."/>
            <person name="Gomez Garrido J."/>
        </authorList>
    </citation>
    <scope>NUCLEOTIDE SEQUENCE</scope>
</reference>
<proteinExistence type="predicted"/>
<evidence type="ECO:0000313" key="2">
    <source>
        <dbReference type="Proteomes" id="UP001162480"/>
    </source>
</evidence>
<dbReference type="AlphaFoldDB" id="A0AA36BC06"/>